<sequence>MPRFTYAVLSRALEGREDEFVAWYRDRHFADVLRMPGVVGGKLVSLDFQRVYELDAAPQWTLLTLYELEGENPESVIDSIRAASGSDDMPMSDALTKAGMVQAAGRVIASSD</sequence>
<keyword evidence="2" id="KW-1185">Reference proteome</keyword>
<dbReference type="InterPro" id="IPR011008">
    <property type="entry name" value="Dimeric_a/b-barrel"/>
</dbReference>
<organism evidence="1 2">
    <name type="scientific">Novosphingobium anseongense</name>
    <dbReference type="NCBI Taxonomy" id="3133436"/>
    <lineage>
        <taxon>Bacteria</taxon>
        <taxon>Pseudomonadati</taxon>
        <taxon>Pseudomonadota</taxon>
        <taxon>Alphaproteobacteria</taxon>
        <taxon>Sphingomonadales</taxon>
        <taxon>Sphingomonadaceae</taxon>
        <taxon>Novosphingobium</taxon>
    </lineage>
</organism>
<dbReference type="SUPFAM" id="SSF54909">
    <property type="entry name" value="Dimeric alpha+beta barrel"/>
    <property type="match status" value="1"/>
</dbReference>
<evidence type="ECO:0000313" key="1">
    <source>
        <dbReference type="EMBL" id="MEJ5975842.1"/>
    </source>
</evidence>
<gene>
    <name evidence="1" type="ORF">WG901_04300</name>
</gene>
<evidence type="ECO:0000313" key="2">
    <source>
        <dbReference type="Proteomes" id="UP001361239"/>
    </source>
</evidence>
<protein>
    <recommendedName>
        <fullName evidence="3">EthD domain-containing protein</fullName>
    </recommendedName>
</protein>
<name>A0ABU8RS35_9SPHN</name>
<reference evidence="1 2" key="1">
    <citation type="submission" date="2024-03" db="EMBL/GenBank/DDBJ databases">
        <authorList>
            <person name="Jo J.-H."/>
        </authorList>
    </citation>
    <scope>NUCLEOTIDE SEQUENCE [LARGE SCALE GENOMIC DNA]</scope>
    <source>
        <strain evidence="1 2">PS1R-30</strain>
    </source>
</reference>
<comment type="caution">
    <text evidence="1">The sequence shown here is derived from an EMBL/GenBank/DDBJ whole genome shotgun (WGS) entry which is preliminary data.</text>
</comment>
<dbReference type="EMBL" id="JBBHJZ010000001">
    <property type="protein sequence ID" value="MEJ5975842.1"/>
    <property type="molecule type" value="Genomic_DNA"/>
</dbReference>
<dbReference type="RefSeq" id="WP_339585771.1">
    <property type="nucleotide sequence ID" value="NZ_JBBHJZ010000001.1"/>
</dbReference>
<dbReference type="Proteomes" id="UP001361239">
    <property type="component" value="Unassembled WGS sequence"/>
</dbReference>
<proteinExistence type="predicted"/>
<evidence type="ECO:0008006" key="3">
    <source>
        <dbReference type="Google" id="ProtNLM"/>
    </source>
</evidence>
<accession>A0ABU8RS35</accession>